<dbReference type="InterPro" id="IPR007861">
    <property type="entry name" value="DNA_mismatch_repair_MutS_clamp"/>
</dbReference>
<keyword evidence="12" id="KW-1185">Reference proteome</keyword>
<evidence type="ECO:0000313" key="11">
    <source>
        <dbReference type="EMBL" id="MBI6872484.1"/>
    </source>
</evidence>
<evidence type="ECO:0000256" key="2">
    <source>
        <dbReference type="ARBA" id="ARBA00022741"/>
    </source>
</evidence>
<evidence type="ECO:0000256" key="1">
    <source>
        <dbReference type="ARBA" id="ARBA00006271"/>
    </source>
</evidence>
<dbReference type="InterPro" id="IPR045076">
    <property type="entry name" value="MutS"/>
</dbReference>
<dbReference type="InterPro" id="IPR027417">
    <property type="entry name" value="P-loop_NTPase"/>
</dbReference>
<gene>
    <name evidence="7 11" type="primary">mutS</name>
    <name evidence="11" type="ORF">I6U51_07140</name>
</gene>
<dbReference type="GO" id="GO:0140664">
    <property type="term" value="F:ATP-dependent DNA damage sensor activity"/>
    <property type="evidence" value="ECO:0007669"/>
    <property type="project" value="InterPro"/>
</dbReference>
<feature type="domain" description="DNA mismatch repair proteins mutS family" evidence="10">
    <location>
        <begin position="690"/>
        <end position="706"/>
    </location>
</feature>
<evidence type="ECO:0000256" key="8">
    <source>
        <dbReference type="NCBIfam" id="TIGR01070"/>
    </source>
</evidence>
<dbReference type="FunFam" id="3.40.1170.10:FF:000001">
    <property type="entry name" value="DNA mismatch repair protein MutS"/>
    <property type="match status" value="1"/>
</dbReference>
<dbReference type="Pfam" id="PF05190">
    <property type="entry name" value="MutS_IV"/>
    <property type="match status" value="1"/>
</dbReference>
<keyword evidence="2 7" id="KW-0547">Nucleotide-binding</keyword>
<dbReference type="SUPFAM" id="SSF52540">
    <property type="entry name" value="P-loop containing nucleoside triphosphate hydrolases"/>
    <property type="match status" value="1"/>
</dbReference>
<keyword evidence="4 7" id="KW-0067">ATP-binding</keyword>
<dbReference type="CDD" id="cd03284">
    <property type="entry name" value="ABC_MutS1"/>
    <property type="match status" value="1"/>
</dbReference>
<evidence type="ECO:0000256" key="5">
    <source>
        <dbReference type="ARBA" id="ARBA00023125"/>
    </source>
</evidence>
<evidence type="ECO:0000256" key="3">
    <source>
        <dbReference type="ARBA" id="ARBA00022763"/>
    </source>
</evidence>
<dbReference type="GO" id="GO:0030983">
    <property type="term" value="F:mismatched DNA binding"/>
    <property type="evidence" value="ECO:0007669"/>
    <property type="project" value="InterPro"/>
</dbReference>
<dbReference type="GO" id="GO:0003684">
    <property type="term" value="F:damaged DNA binding"/>
    <property type="evidence" value="ECO:0007669"/>
    <property type="project" value="UniProtKB-UniRule"/>
</dbReference>
<dbReference type="PIRSF" id="PIRSF037677">
    <property type="entry name" value="DNA_mis_repair_Msh6"/>
    <property type="match status" value="1"/>
</dbReference>
<dbReference type="HAMAP" id="MF_00096">
    <property type="entry name" value="MutS"/>
    <property type="match status" value="1"/>
</dbReference>
<dbReference type="RefSeq" id="WP_211141977.1">
    <property type="nucleotide sequence ID" value="NZ_JAEEGB010000006.1"/>
</dbReference>
<evidence type="ECO:0000256" key="4">
    <source>
        <dbReference type="ARBA" id="ARBA00022840"/>
    </source>
</evidence>
<dbReference type="InterPro" id="IPR000432">
    <property type="entry name" value="DNA_mismatch_repair_MutS_C"/>
</dbReference>
<dbReference type="Gene3D" id="3.40.50.300">
    <property type="entry name" value="P-loop containing nucleotide triphosphate hydrolases"/>
    <property type="match status" value="1"/>
</dbReference>
<dbReference type="InterPro" id="IPR007695">
    <property type="entry name" value="DNA_mismatch_repair_MutS-lik_N"/>
</dbReference>
<dbReference type="InterPro" id="IPR016151">
    <property type="entry name" value="DNA_mismatch_repair_MutS_N"/>
</dbReference>
<dbReference type="GO" id="GO:0005829">
    <property type="term" value="C:cytosol"/>
    <property type="evidence" value="ECO:0007669"/>
    <property type="project" value="TreeGrafter"/>
</dbReference>
<feature type="binding site" evidence="7">
    <location>
        <begin position="616"/>
        <end position="623"/>
    </location>
    <ligand>
        <name>ATP</name>
        <dbReference type="ChEBI" id="CHEBI:30616"/>
    </ligand>
</feature>
<name>A0A934HW87_9CLOT</name>
<dbReference type="Pfam" id="PF00488">
    <property type="entry name" value="MutS_V"/>
    <property type="match status" value="1"/>
</dbReference>
<keyword evidence="3 7" id="KW-0227">DNA damage</keyword>
<dbReference type="Gene3D" id="3.40.1170.10">
    <property type="entry name" value="DNA repair protein MutS, domain I"/>
    <property type="match status" value="1"/>
</dbReference>
<evidence type="ECO:0000259" key="10">
    <source>
        <dbReference type="PROSITE" id="PS00486"/>
    </source>
</evidence>
<evidence type="ECO:0000256" key="7">
    <source>
        <dbReference type="HAMAP-Rule" id="MF_00096"/>
    </source>
</evidence>
<dbReference type="Pfam" id="PF05192">
    <property type="entry name" value="MutS_III"/>
    <property type="match status" value="1"/>
</dbReference>
<dbReference type="GO" id="GO:0005524">
    <property type="term" value="F:ATP binding"/>
    <property type="evidence" value="ECO:0007669"/>
    <property type="project" value="UniProtKB-UniRule"/>
</dbReference>
<dbReference type="InterPro" id="IPR005748">
    <property type="entry name" value="DNA_mismatch_repair_MutS"/>
</dbReference>
<dbReference type="Gene3D" id="1.10.1420.10">
    <property type="match status" value="2"/>
</dbReference>
<dbReference type="PROSITE" id="PS00486">
    <property type="entry name" value="DNA_MISMATCH_REPAIR_2"/>
    <property type="match status" value="1"/>
</dbReference>
<dbReference type="GO" id="GO:0006298">
    <property type="term" value="P:mismatch repair"/>
    <property type="evidence" value="ECO:0007669"/>
    <property type="project" value="UniProtKB-UniRule"/>
</dbReference>
<dbReference type="InterPro" id="IPR007860">
    <property type="entry name" value="DNA_mmatch_repair_MutS_con_dom"/>
</dbReference>
<organism evidence="11 12">
    <name type="scientific">Clostridium aciditolerans</name>
    <dbReference type="NCBI Taxonomy" id="339861"/>
    <lineage>
        <taxon>Bacteria</taxon>
        <taxon>Bacillati</taxon>
        <taxon>Bacillota</taxon>
        <taxon>Clostridia</taxon>
        <taxon>Eubacteriales</taxon>
        <taxon>Clostridiaceae</taxon>
        <taxon>Clostridium</taxon>
    </lineage>
</organism>
<accession>A0A934HW87</accession>
<evidence type="ECO:0000313" key="12">
    <source>
        <dbReference type="Proteomes" id="UP000622687"/>
    </source>
</evidence>
<dbReference type="Gene3D" id="3.30.420.110">
    <property type="entry name" value="MutS, connector domain"/>
    <property type="match status" value="1"/>
</dbReference>
<dbReference type="Proteomes" id="UP000622687">
    <property type="component" value="Unassembled WGS sequence"/>
</dbReference>
<sequence length="901" mass="102282">MGLTPMMQQYLQVKEGCKDCILFFRLGDFYEMFFEDAETASKELELVLTGRDCGLEKRAPMCGIPFHAANTYISRLVNKGYKIAICEQLEDPSAAKGIVKRGIIKVITPGTYTDSSFLEDNKNNYIMSLYIDNEKNSFALSFADISTGDFNCTDASLDISVVLDEIAKYMPKEILIQEGLDEKICSEIKERCTASFTKLPEEFFLSNIVDILKGQFPNFNEKEYSSDLVRCCGSLLKYVIETQKTSLSHINNFQYYSIVDYLSIDSNSRRNLELTENLREKSKKGSLLWVMDRTNTAMGGRQLRRWIEQPLVDKTAVQNRLDAVEELLNNLPLHEDLKDALKEIYDIERLVGKISSKSVNAKELISLKASIEKIPGIKNILSNFTSKLHLEMYKNLDELEDVYKILDEAILENPSISVKEGNIIKEGFNEEVDELRKAKVHGKEWIASLENNEREVTGIKSLKVGYNKVFGYYIEITKSNFNLIPEGRYIRKQTLANAERYITPELKEMEDKILGAEEKLINLEYDIFIEIREKIEAQVDRMQQTARIVSELDCLSSLAIIALENNFCKPEINNSEEIYIEEGRHPVVEKMISSGSFISNDIHINRTDEQLLLITGPNMAGKSTYMRQVALTVIMAQIGSFVPAKKAVISICDKIFTRIGASDDLAAGKSTFMVEMWEVSNILRNATNKSLILLDEVGRGTSTYDGLSIAWAVIEYICKNKKLKCKTLFATHYHELTKLEGLLEGVKNYSVSVKEVGSDIVFLHKIIRGGADQSYGIEVAKLAGLPIDVIDRAKEILSRIENDKSSDVNIEEITDTSKNDIQDKMDVTDKVNNKNEIIKENKNLEVLKEVALDKNASEQIDFSYIERENILKEIASIDILNMTPMEGFNKLYDIIKRTKTL</sequence>
<dbReference type="InterPro" id="IPR007696">
    <property type="entry name" value="DNA_mismatch_repair_MutS_core"/>
</dbReference>
<reference evidence="11" key="1">
    <citation type="submission" date="2020-12" db="EMBL/GenBank/DDBJ databases">
        <title>Clostridium thailandense sp. nov., a novel acetogenic bacterium isolated from peat land soil in Thailand.</title>
        <authorList>
            <person name="Chaikitkaew S."/>
            <person name="Birkeland N.K."/>
        </authorList>
    </citation>
    <scope>NUCLEOTIDE SEQUENCE</scope>
    <source>
        <strain evidence="11">DSM 17425</strain>
    </source>
</reference>
<dbReference type="PANTHER" id="PTHR11361">
    <property type="entry name" value="DNA MISMATCH REPAIR PROTEIN MUTS FAMILY MEMBER"/>
    <property type="match status" value="1"/>
</dbReference>
<dbReference type="NCBIfam" id="NF003810">
    <property type="entry name" value="PRK05399.1"/>
    <property type="match status" value="1"/>
</dbReference>
<dbReference type="SUPFAM" id="SSF53150">
    <property type="entry name" value="DNA repair protein MutS, domain II"/>
    <property type="match status" value="1"/>
</dbReference>
<evidence type="ECO:0000256" key="9">
    <source>
        <dbReference type="RuleBase" id="RU003756"/>
    </source>
</evidence>
<dbReference type="FunFam" id="1.10.1420.10:FF:000007">
    <property type="entry name" value="DNA mismatch repair protein MutS"/>
    <property type="match status" value="1"/>
</dbReference>
<comment type="caution">
    <text evidence="11">The sequence shown here is derived from an EMBL/GenBank/DDBJ whole genome shotgun (WGS) entry which is preliminary data.</text>
</comment>
<dbReference type="NCBIfam" id="TIGR01070">
    <property type="entry name" value="mutS1"/>
    <property type="match status" value="1"/>
</dbReference>
<comment type="similarity">
    <text evidence="1 7 9">Belongs to the DNA mismatch repair MutS family.</text>
</comment>
<dbReference type="SMART" id="SM00534">
    <property type="entry name" value="MUTSac"/>
    <property type="match status" value="1"/>
</dbReference>
<protein>
    <recommendedName>
        <fullName evidence="7 8">DNA mismatch repair protein MutS</fullName>
    </recommendedName>
</protein>
<dbReference type="PANTHER" id="PTHR11361:SF34">
    <property type="entry name" value="DNA MISMATCH REPAIR PROTEIN MSH1, MITOCHONDRIAL"/>
    <property type="match status" value="1"/>
</dbReference>
<comment type="function">
    <text evidence="7">This protein is involved in the repair of mismatches in DNA. It is possible that it carries out the mismatch recognition step. This protein has a weak ATPase activity.</text>
</comment>
<dbReference type="SUPFAM" id="SSF48334">
    <property type="entry name" value="DNA repair protein MutS, domain III"/>
    <property type="match status" value="1"/>
</dbReference>
<dbReference type="InterPro" id="IPR036187">
    <property type="entry name" value="DNA_mismatch_repair_MutS_sf"/>
</dbReference>
<keyword evidence="5 7" id="KW-0238">DNA-binding</keyword>
<proteinExistence type="inferred from homology"/>
<dbReference type="EMBL" id="JAEEGB010000006">
    <property type="protein sequence ID" value="MBI6872484.1"/>
    <property type="molecule type" value="Genomic_DNA"/>
</dbReference>
<evidence type="ECO:0000256" key="6">
    <source>
        <dbReference type="ARBA" id="ARBA00023204"/>
    </source>
</evidence>
<keyword evidence="6 7" id="KW-0234">DNA repair</keyword>
<dbReference type="FunFam" id="3.40.50.300:FF:001579">
    <property type="entry name" value="DNA mismatch repair protein MutS"/>
    <property type="match status" value="1"/>
</dbReference>
<dbReference type="InterPro" id="IPR036678">
    <property type="entry name" value="MutS_con_dom_sf"/>
</dbReference>
<dbReference type="Pfam" id="PF01624">
    <property type="entry name" value="MutS_I"/>
    <property type="match status" value="1"/>
</dbReference>
<dbReference type="SMART" id="SM00533">
    <property type="entry name" value="MUTSd"/>
    <property type="match status" value="1"/>
</dbReference>
<dbReference type="AlphaFoldDB" id="A0A934HW87"/>
<dbReference type="Pfam" id="PF05188">
    <property type="entry name" value="MutS_II"/>
    <property type="match status" value="1"/>
</dbReference>
<dbReference type="SUPFAM" id="SSF55271">
    <property type="entry name" value="DNA repair protein MutS, domain I"/>
    <property type="match status" value="1"/>
</dbReference>
<dbReference type="InterPro" id="IPR017261">
    <property type="entry name" value="DNA_mismatch_repair_MutS/MSH"/>
</dbReference>